<comment type="pathway">
    <text evidence="1">Lipid metabolism.</text>
</comment>
<dbReference type="SMART" id="SM00563">
    <property type="entry name" value="PlsC"/>
    <property type="match status" value="1"/>
</dbReference>
<dbReference type="CDD" id="cd07989">
    <property type="entry name" value="LPLAT_AGPAT-like"/>
    <property type="match status" value="1"/>
</dbReference>
<feature type="domain" description="Phospholipid/glycerol acyltransferase" evidence="5">
    <location>
        <begin position="99"/>
        <end position="207"/>
    </location>
</feature>
<keyword evidence="4" id="KW-1133">Transmembrane helix</keyword>
<dbReference type="Pfam" id="PF01553">
    <property type="entry name" value="Acyltransferase"/>
    <property type="match status" value="1"/>
</dbReference>
<keyword evidence="2" id="KW-0808">Transferase</keyword>
<reference evidence="6" key="2">
    <citation type="submission" date="2020-09" db="EMBL/GenBank/DDBJ databases">
        <authorList>
            <person name="Sun Q."/>
            <person name="Zhou Y."/>
        </authorList>
    </citation>
    <scope>NUCLEOTIDE SEQUENCE</scope>
    <source>
        <strain evidence="6">CGMCC 1.15322</strain>
    </source>
</reference>
<dbReference type="PANTHER" id="PTHR10434:SF66">
    <property type="entry name" value="PHOSPHOLIPID_GLYCEROL ACYLTRANSFERASE DOMAIN-CONTAINING PROTEIN"/>
    <property type="match status" value="1"/>
</dbReference>
<proteinExistence type="predicted"/>
<evidence type="ECO:0000313" key="6">
    <source>
        <dbReference type="EMBL" id="GGA87002.1"/>
    </source>
</evidence>
<dbReference type="GO" id="GO:0006654">
    <property type="term" value="P:phosphatidic acid biosynthetic process"/>
    <property type="evidence" value="ECO:0007669"/>
    <property type="project" value="TreeGrafter"/>
</dbReference>
<evidence type="ECO:0000256" key="2">
    <source>
        <dbReference type="ARBA" id="ARBA00022679"/>
    </source>
</evidence>
<keyword evidence="4" id="KW-0812">Transmembrane</keyword>
<dbReference type="InterPro" id="IPR002123">
    <property type="entry name" value="Plipid/glycerol_acylTrfase"/>
</dbReference>
<organism evidence="6 7">
    <name type="scientific">Polaromonas eurypsychrophila</name>
    <dbReference type="NCBI Taxonomy" id="1614635"/>
    <lineage>
        <taxon>Bacteria</taxon>
        <taxon>Pseudomonadati</taxon>
        <taxon>Pseudomonadota</taxon>
        <taxon>Betaproteobacteria</taxon>
        <taxon>Burkholderiales</taxon>
        <taxon>Comamonadaceae</taxon>
        <taxon>Polaromonas</taxon>
    </lineage>
</organism>
<dbReference type="PANTHER" id="PTHR10434">
    <property type="entry name" value="1-ACYL-SN-GLYCEROL-3-PHOSPHATE ACYLTRANSFERASE"/>
    <property type="match status" value="1"/>
</dbReference>
<keyword evidence="4" id="KW-0472">Membrane</keyword>
<dbReference type="SUPFAM" id="SSF69593">
    <property type="entry name" value="Glycerol-3-phosphate (1)-acyltransferase"/>
    <property type="match status" value="1"/>
</dbReference>
<accession>A0A916S7G4</accession>
<name>A0A916S7G4_9BURK</name>
<dbReference type="AlphaFoldDB" id="A0A916S7G4"/>
<evidence type="ECO:0000259" key="5">
    <source>
        <dbReference type="SMART" id="SM00563"/>
    </source>
</evidence>
<sequence>MNYKPQVLLDEPLKMQVGRTRLHESLRMHLGYLVLGVICLSVTLLAFPMRALLPRVLSKRLGRKLVTLTTRIYLRFLVRMGACRFDLSELDALSDGPAMVIAPNHPCLLDAVMILSRLPGAACIMKAELVNSVFFGAGARLAGYIRNTPLRTMVQLGVDDLANGSHLLLFPEGTRTPRFPVGAMQGTTGLIAKKAGVPVQTVFIETDSGFLGKGWSLLWTPKMPITYRVRLGRRFEPPRDTAQFVCELEHYFQSELAHAQLPDFPVKAPPA</sequence>
<feature type="transmembrane region" description="Helical" evidence="4">
    <location>
        <begin position="30"/>
        <end position="53"/>
    </location>
</feature>
<dbReference type="Proteomes" id="UP000620596">
    <property type="component" value="Unassembled WGS sequence"/>
</dbReference>
<evidence type="ECO:0000256" key="3">
    <source>
        <dbReference type="ARBA" id="ARBA00023315"/>
    </source>
</evidence>
<dbReference type="GO" id="GO:0003841">
    <property type="term" value="F:1-acylglycerol-3-phosphate O-acyltransferase activity"/>
    <property type="evidence" value="ECO:0007669"/>
    <property type="project" value="TreeGrafter"/>
</dbReference>
<comment type="caution">
    <text evidence="6">The sequence shown here is derived from an EMBL/GenBank/DDBJ whole genome shotgun (WGS) entry which is preliminary data.</text>
</comment>
<protein>
    <submittedName>
        <fullName evidence="6">Acyltransferase</fullName>
    </submittedName>
</protein>
<dbReference type="EMBL" id="BMIG01000001">
    <property type="protein sequence ID" value="GGA87002.1"/>
    <property type="molecule type" value="Genomic_DNA"/>
</dbReference>
<reference evidence="6" key="1">
    <citation type="journal article" date="2014" name="Int. J. Syst. Evol. Microbiol.">
        <title>Complete genome sequence of Corynebacterium casei LMG S-19264T (=DSM 44701T), isolated from a smear-ripened cheese.</title>
        <authorList>
            <consortium name="US DOE Joint Genome Institute (JGI-PGF)"/>
            <person name="Walter F."/>
            <person name="Albersmeier A."/>
            <person name="Kalinowski J."/>
            <person name="Ruckert C."/>
        </authorList>
    </citation>
    <scope>NUCLEOTIDE SEQUENCE</scope>
    <source>
        <strain evidence="6">CGMCC 1.15322</strain>
    </source>
</reference>
<evidence type="ECO:0000256" key="4">
    <source>
        <dbReference type="SAM" id="Phobius"/>
    </source>
</evidence>
<keyword evidence="7" id="KW-1185">Reference proteome</keyword>
<gene>
    <name evidence="6" type="ORF">GCM10011496_04590</name>
</gene>
<evidence type="ECO:0000256" key="1">
    <source>
        <dbReference type="ARBA" id="ARBA00005189"/>
    </source>
</evidence>
<dbReference type="RefSeq" id="WP_188706137.1">
    <property type="nucleotide sequence ID" value="NZ_BMIG01000001.1"/>
</dbReference>
<keyword evidence="3 6" id="KW-0012">Acyltransferase</keyword>
<evidence type="ECO:0000313" key="7">
    <source>
        <dbReference type="Proteomes" id="UP000620596"/>
    </source>
</evidence>